<keyword evidence="5 6" id="KW-0472">Membrane</keyword>
<evidence type="ECO:0000256" key="6">
    <source>
        <dbReference type="SAM" id="Phobius"/>
    </source>
</evidence>
<evidence type="ECO:0000313" key="9">
    <source>
        <dbReference type="Proteomes" id="UP000630528"/>
    </source>
</evidence>
<keyword evidence="7" id="KW-0732">Signal</keyword>
<dbReference type="InterPro" id="IPR019108">
    <property type="entry name" value="Caa3_assmbl_CtaG-rel"/>
</dbReference>
<dbReference type="Pfam" id="PF09678">
    <property type="entry name" value="Caa3_CtaG"/>
    <property type="match status" value="1"/>
</dbReference>
<sequence>MRIVLILLAALPAAALAHVPEPGPAVPSPWAWDLAPWLVALLALSAIGYAVGLWRLWSNAGAGRGVALTQAAAFGVGWLSLAAALVSPLDTWGGLLFSAHMVQHEVLMVVAAPLMVIGRPLATWTWALSPAQRRVVGRWFQARGWSALWGTLTDPLVAWALHALALWGWHIPAAFDAALQHEWLHILQHLSFFGTALFFWWSVLGHDPRGRYGPGHSTAYLFTTMLHTGALGALLSLAPTPWYAPYIPLSSALGFDPAQDQQLGGLVMWVPAGLAYVIAALWVLGRMLTRVRA</sequence>
<feature type="transmembrane region" description="Helical" evidence="6">
    <location>
        <begin position="148"/>
        <end position="171"/>
    </location>
</feature>
<comment type="caution">
    <text evidence="8">The sequence shown here is derived from an EMBL/GenBank/DDBJ whole genome shotgun (WGS) entry which is preliminary data.</text>
</comment>
<accession>A0A934WKN4</accession>
<feature type="chain" id="PRO_5037311883" evidence="7">
    <location>
        <begin position="18"/>
        <end position="293"/>
    </location>
</feature>
<feature type="transmembrane region" description="Helical" evidence="6">
    <location>
        <begin position="183"/>
        <end position="206"/>
    </location>
</feature>
<dbReference type="RefSeq" id="WP_201165944.1">
    <property type="nucleotide sequence ID" value="NZ_JAEPWM010000001.1"/>
</dbReference>
<organism evidence="8 9">
    <name type="scientific">Ramlibacter ginsenosidimutans</name>
    <dbReference type="NCBI Taxonomy" id="502333"/>
    <lineage>
        <taxon>Bacteria</taxon>
        <taxon>Pseudomonadati</taxon>
        <taxon>Pseudomonadota</taxon>
        <taxon>Betaproteobacteria</taxon>
        <taxon>Burkholderiales</taxon>
        <taxon>Comamonadaceae</taxon>
        <taxon>Ramlibacter</taxon>
    </lineage>
</organism>
<evidence type="ECO:0000256" key="1">
    <source>
        <dbReference type="ARBA" id="ARBA00004651"/>
    </source>
</evidence>
<feature type="transmembrane region" description="Helical" evidence="6">
    <location>
        <begin position="66"/>
        <end position="86"/>
    </location>
</feature>
<proteinExistence type="predicted"/>
<evidence type="ECO:0000256" key="7">
    <source>
        <dbReference type="SAM" id="SignalP"/>
    </source>
</evidence>
<name>A0A934WKN4_9BURK</name>
<reference evidence="8" key="1">
    <citation type="journal article" date="2012" name="J. Microbiol. Biotechnol.">
        <title>Ramlibacter ginsenosidimutans sp. nov., with ginsenoside-converting activity.</title>
        <authorList>
            <person name="Wang L."/>
            <person name="An D.S."/>
            <person name="Kim S.G."/>
            <person name="Jin F.X."/>
            <person name="Kim S.C."/>
            <person name="Lee S.T."/>
            <person name="Im W.T."/>
        </authorList>
    </citation>
    <scope>NUCLEOTIDE SEQUENCE</scope>
    <source>
        <strain evidence="8">KACC 17527</strain>
    </source>
</reference>
<keyword evidence="9" id="KW-1185">Reference proteome</keyword>
<keyword evidence="3 6" id="KW-0812">Transmembrane</keyword>
<feature type="transmembrane region" description="Helical" evidence="6">
    <location>
        <begin position="263"/>
        <end position="284"/>
    </location>
</feature>
<dbReference type="Proteomes" id="UP000630528">
    <property type="component" value="Unassembled WGS sequence"/>
</dbReference>
<evidence type="ECO:0000313" key="8">
    <source>
        <dbReference type="EMBL" id="MBK6004548.1"/>
    </source>
</evidence>
<feature type="transmembrane region" description="Helical" evidence="6">
    <location>
        <begin position="106"/>
        <end position="127"/>
    </location>
</feature>
<dbReference type="AlphaFoldDB" id="A0A934WKN4"/>
<evidence type="ECO:0000256" key="5">
    <source>
        <dbReference type="ARBA" id="ARBA00023136"/>
    </source>
</evidence>
<comment type="subcellular location">
    <subcellularLocation>
        <location evidence="1">Cell membrane</location>
        <topology evidence="1">Multi-pass membrane protein</topology>
    </subcellularLocation>
</comment>
<protein>
    <submittedName>
        <fullName evidence="8">Cytochrome c oxidase assembly protein</fullName>
    </submittedName>
</protein>
<dbReference type="GO" id="GO:0005886">
    <property type="term" value="C:plasma membrane"/>
    <property type="evidence" value="ECO:0007669"/>
    <property type="project" value="UniProtKB-SubCell"/>
</dbReference>
<keyword evidence="2" id="KW-1003">Cell membrane</keyword>
<evidence type="ECO:0000256" key="3">
    <source>
        <dbReference type="ARBA" id="ARBA00022692"/>
    </source>
</evidence>
<gene>
    <name evidence="8" type="ORF">JJB11_00470</name>
</gene>
<evidence type="ECO:0000256" key="2">
    <source>
        <dbReference type="ARBA" id="ARBA00022475"/>
    </source>
</evidence>
<dbReference type="EMBL" id="JAEPWM010000001">
    <property type="protein sequence ID" value="MBK6004548.1"/>
    <property type="molecule type" value="Genomic_DNA"/>
</dbReference>
<feature type="transmembrane region" description="Helical" evidence="6">
    <location>
        <begin position="218"/>
        <end position="243"/>
    </location>
</feature>
<reference evidence="8" key="2">
    <citation type="submission" date="2021-01" db="EMBL/GenBank/DDBJ databases">
        <authorList>
            <person name="Kang M."/>
        </authorList>
    </citation>
    <scope>NUCLEOTIDE SEQUENCE</scope>
    <source>
        <strain evidence="8">KACC 17527</strain>
    </source>
</reference>
<feature type="signal peptide" evidence="7">
    <location>
        <begin position="1"/>
        <end position="17"/>
    </location>
</feature>
<keyword evidence="4 6" id="KW-1133">Transmembrane helix</keyword>
<feature type="transmembrane region" description="Helical" evidence="6">
    <location>
        <begin position="36"/>
        <end position="54"/>
    </location>
</feature>
<evidence type="ECO:0000256" key="4">
    <source>
        <dbReference type="ARBA" id="ARBA00022989"/>
    </source>
</evidence>